<dbReference type="InterPro" id="IPR003805">
    <property type="entry name" value="CobS"/>
</dbReference>
<keyword evidence="12 19" id="KW-1133">Transmembrane helix</keyword>
<evidence type="ECO:0000256" key="1">
    <source>
        <dbReference type="ARBA" id="ARBA00001946"/>
    </source>
</evidence>
<name>X0XZW4_9ZZZZ</name>
<evidence type="ECO:0000256" key="11">
    <source>
        <dbReference type="ARBA" id="ARBA00022842"/>
    </source>
</evidence>
<evidence type="ECO:0000256" key="8">
    <source>
        <dbReference type="ARBA" id="ARBA00022573"/>
    </source>
</evidence>
<gene>
    <name evidence="20" type="ORF">S01H1_84333</name>
</gene>
<dbReference type="HAMAP" id="MF_00719">
    <property type="entry name" value="CobS"/>
    <property type="match status" value="1"/>
</dbReference>
<reference evidence="20" key="1">
    <citation type="journal article" date="2014" name="Front. Microbiol.">
        <title>High frequency of phylogenetically diverse reductive dehalogenase-homologous genes in deep subseafloor sedimentary metagenomes.</title>
        <authorList>
            <person name="Kawai M."/>
            <person name="Futagami T."/>
            <person name="Toyoda A."/>
            <person name="Takaki Y."/>
            <person name="Nishi S."/>
            <person name="Hori S."/>
            <person name="Arai W."/>
            <person name="Tsubouchi T."/>
            <person name="Morono Y."/>
            <person name="Uchiyama I."/>
            <person name="Ito T."/>
            <person name="Fujiyama A."/>
            <person name="Inagaki F."/>
            <person name="Takami H."/>
        </authorList>
    </citation>
    <scope>NUCLEOTIDE SEQUENCE</scope>
    <source>
        <strain evidence="20">Expedition CK06-06</strain>
    </source>
</reference>
<dbReference type="GO" id="GO:0005886">
    <property type="term" value="C:plasma membrane"/>
    <property type="evidence" value="ECO:0007669"/>
    <property type="project" value="UniProtKB-SubCell"/>
</dbReference>
<dbReference type="UniPathway" id="UPA00148">
    <property type="reaction ID" value="UER00238"/>
</dbReference>
<feature type="non-terminal residue" evidence="20">
    <location>
        <position position="1"/>
    </location>
</feature>
<evidence type="ECO:0000256" key="16">
    <source>
        <dbReference type="ARBA" id="ARBA00032853"/>
    </source>
</evidence>
<feature type="transmembrane region" description="Helical" evidence="19">
    <location>
        <begin position="20"/>
        <end position="41"/>
    </location>
</feature>
<comment type="similarity">
    <text evidence="4">Belongs to the CobS family.</text>
</comment>
<evidence type="ECO:0000256" key="4">
    <source>
        <dbReference type="ARBA" id="ARBA00010561"/>
    </source>
</evidence>
<evidence type="ECO:0000256" key="15">
    <source>
        <dbReference type="ARBA" id="ARBA00032605"/>
    </source>
</evidence>
<comment type="catalytic activity">
    <reaction evidence="17">
        <text>alpha-ribazole + adenosylcob(III)inamide-GDP = adenosylcob(III)alamin + GMP + H(+)</text>
        <dbReference type="Rhea" id="RHEA:16049"/>
        <dbReference type="ChEBI" id="CHEBI:10329"/>
        <dbReference type="ChEBI" id="CHEBI:15378"/>
        <dbReference type="ChEBI" id="CHEBI:18408"/>
        <dbReference type="ChEBI" id="CHEBI:58115"/>
        <dbReference type="ChEBI" id="CHEBI:60487"/>
        <dbReference type="EC" id="2.7.8.26"/>
    </reaction>
</comment>
<evidence type="ECO:0000256" key="13">
    <source>
        <dbReference type="ARBA" id="ARBA00023136"/>
    </source>
</evidence>
<evidence type="ECO:0000256" key="12">
    <source>
        <dbReference type="ARBA" id="ARBA00022989"/>
    </source>
</evidence>
<keyword evidence="10 19" id="KW-0812">Transmembrane</keyword>
<dbReference type="GO" id="GO:0051073">
    <property type="term" value="F:adenosylcobinamide-GDP ribazoletransferase activity"/>
    <property type="evidence" value="ECO:0007669"/>
    <property type="project" value="UniProtKB-EC"/>
</dbReference>
<evidence type="ECO:0000256" key="6">
    <source>
        <dbReference type="ARBA" id="ARBA00015850"/>
    </source>
</evidence>
<feature type="transmembrane region" description="Helical" evidence="19">
    <location>
        <begin position="53"/>
        <end position="74"/>
    </location>
</feature>
<keyword evidence="9" id="KW-0808">Transferase</keyword>
<evidence type="ECO:0000256" key="19">
    <source>
        <dbReference type="SAM" id="Phobius"/>
    </source>
</evidence>
<comment type="caution">
    <text evidence="20">The sequence shown here is derived from an EMBL/GenBank/DDBJ whole genome shotgun (WGS) entry which is preliminary data.</text>
</comment>
<evidence type="ECO:0000256" key="9">
    <source>
        <dbReference type="ARBA" id="ARBA00022679"/>
    </source>
</evidence>
<evidence type="ECO:0000313" key="20">
    <source>
        <dbReference type="EMBL" id="GAG42083.1"/>
    </source>
</evidence>
<keyword evidence="11" id="KW-0460">Magnesium</keyword>
<accession>X0XZW4</accession>
<evidence type="ECO:0000256" key="10">
    <source>
        <dbReference type="ARBA" id="ARBA00022692"/>
    </source>
</evidence>
<dbReference type="AlphaFoldDB" id="X0XZW4"/>
<comment type="subcellular location">
    <subcellularLocation>
        <location evidence="2">Cell membrane</location>
        <topology evidence="2">Multi-pass membrane protein</topology>
    </subcellularLocation>
</comment>
<keyword evidence="13 19" id="KW-0472">Membrane</keyword>
<dbReference type="GO" id="GO:0008818">
    <property type="term" value="F:cobalamin 5'-phosphate synthase activity"/>
    <property type="evidence" value="ECO:0007669"/>
    <property type="project" value="InterPro"/>
</dbReference>
<dbReference type="GO" id="GO:0009236">
    <property type="term" value="P:cobalamin biosynthetic process"/>
    <property type="evidence" value="ECO:0007669"/>
    <property type="project" value="UniProtKB-UniPathway"/>
</dbReference>
<comment type="cofactor">
    <cofactor evidence="1">
        <name>Mg(2+)</name>
        <dbReference type="ChEBI" id="CHEBI:18420"/>
    </cofactor>
</comment>
<dbReference type="PANTHER" id="PTHR34148:SF1">
    <property type="entry name" value="ADENOSYLCOBINAMIDE-GDP RIBAZOLETRANSFERASE"/>
    <property type="match status" value="1"/>
</dbReference>
<comment type="catalytic activity">
    <reaction evidence="18">
        <text>alpha-ribazole 5'-phosphate + adenosylcob(III)inamide-GDP = adenosylcob(III)alamin 5'-phosphate + GMP + H(+)</text>
        <dbReference type="Rhea" id="RHEA:23560"/>
        <dbReference type="ChEBI" id="CHEBI:15378"/>
        <dbReference type="ChEBI" id="CHEBI:57918"/>
        <dbReference type="ChEBI" id="CHEBI:58115"/>
        <dbReference type="ChEBI" id="CHEBI:60487"/>
        <dbReference type="ChEBI" id="CHEBI:60493"/>
        <dbReference type="EC" id="2.7.8.26"/>
    </reaction>
</comment>
<comment type="pathway">
    <text evidence="3">Cofactor biosynthesis; adenosylcobalamin biosynthesis; adenosylcobalamin from cob(II)yrinate a,c-diamide: step 7/7.</text>
</comment>
<dbReference type="PANTHER" id="PTHR34148">
    <property type="entry name" value="ADENOSYLCOBINAMIDE-GDP RIBAZOLETRANSFERASE"/>
    <property type="match status" value="1"/>
</dbReference>
<evidence type="ECO:0000256" key="2">
    <source>
        <dbReference type="ARBA" id="ARBA00004651"/>
    </source>
</evidence>
<keyword evidence="7" id="KW-1003">Cell membrane</keyword>
<comment type="function">
    <text evidence="14">Joins adenosylcobinamide-GDP and alpha-ribazole to generate adenosylcobalamin (Ado-cobalamin). Also synthesizes adenosylcobalamin 5'-phosphate from adenosylcobinamide-GDP and alpha-ribazole 5'-phosphate.</text>
</comment>
<dbReference type="Pfam" id="PF02654">
    <property type="entry name" value="CobS"/>
    <property type="match status" value="1"/>
</dbReference>
<evidence type="ECO:0000256" key="17">
    <source>
        <dbReference type="ARBA" id="ARBA00048623"/>
    </source>
</evidence>
<organism evidence="20">
    <name type="scientific">marine sediment metagenome</name>
    <dbReference type="NCBI Taxonomy" id="412755"/>
    <lineage>
        <taxon>unclassified sequences</taxon>
        <taxon>metagenomes</taxon>
        <taxon>ecological metagenomes</taxon>
    </lineage>
</organism>
<evidence type="ECO:0000256" key="7">
    <source>
        <dbReference type="ARBA" id="ARBA00022475"/>
    </source>
</evidence>
<evidence type="ECO:0000256" key="18">
    <source>
        <dbReference type="ARBA" id="ARBA00049504"/>
    </source>
</evidence>
<proteinExistence type="inferred from homology"/>
<dbReference type="EC" id="2.7.8.26" evidence="5"/>
<evidence type="ECO:0000256" key="14">
    <source>
        <dbReference type="ARBA" id="ARBA00025228"/>
    </source>
</evidence>
<evidence type="ECO:0000256" key="3">
    <source>
        <dbReference type="ARBA" id="ARBA00004663"/>
    </source>
</evidence>
<dbReference type="EMBL" id="BARS01057543">
    <property type="protein sequence ID" value="GAG42083.1"/>
    <property type="molecule type" value="Genomic_DNA"/>
</dbReference>
<evidence type="ECO:0000256" key="5">
    <source>
        <dbReference type="ARBA" id="ARBA00013200"/>
    </source>
</evidence>
<sequence>TIIPLPQRGKVSPEEVGRSIGYFPVVGIIIGLILAGLNWLLGLFLPPTVVNALLIVCLVVISGVLHLDGFIDTCDGIAGHKTPEERWQVMHDSRAGGFGIIGAICLLLVKWVSLNSVPGSLLMATLVLMPVVSRWA</sequence>
<keyword evidence="8" id="KW-0169">Cobalamin biosynthesis</keyword>
<protein>
    <recommendedName>
        <fullName evidence="6">Adenosylcobinamide-GDP ribazoletransferase</fullName>
        <ecNumber evidence="5">2.7.8.26</ecNumber>
    </recommendedName>
    <alternativeName>
        <fullName evidence="16">Cobalamin synthase</fullName>
    </alternativeName>
    <alternativeName>
        <fullName evidence="15">Cobalamin-5'-phosphate synthase</fullName>
    </alternativeName>
</protein>
<feature type="transmembrane region" description="Helical" evidence="19">
    <location>
        <begin position="95"/>
        <end position="113"/>
    </location>
</feature>
<feature type="non-terminal residue" evidence="20">
    <location>
        <position position="136"/>
    </location>
</feature>